<reference evidence="3" key="1">
    <citation type="journal article" date="2019" name="Sci. Rep.">
        <title>Draft genome of Tanacetum cinerariifolium, the natural source of mosquito coil.</title>
        <authorList>
            <person name="Yamashiro T."/>
            <person name="Shiraishi A."/>
            <person name="Satake H."/>
            <person name="Nakayama K."/>
        </authorList>
    </citation>
    <scope>NUCLEOTIDE SEQUENCE</scope>
</reference>
<evidence type="ECO:0000256" key="2">
    <source>
        <dbReference type="SAM" id="Phobius"/>
    </source>
</evidence>
<gene>
    <name evidence="3" type="ORF">Tci_023946</name>
</gene>
<keyword evidence="2" id="KW-0812">Transmembrane</keyword>
<comment type="caution">
    <text evidence="3">The sequence shown here is derived from an EMBL/GenBank/DDBJ whole genome shotgun (WGS) entry which is preliminary data.</text>
</comment>
<name>A0A6L2KR66_TANCI</name>
<protein>
    <submittedName>
        <fullName evidence="3">Uncharacterized protein</fullName>
    </submittedName>
</protein>
<accession>A0A6L2KR66</accession>
<dbReference type="EMBL" id="BKCJ010002947">
    <property type="protein sequence ID" value="GEU51968.1"/>
    <property type="molecule type" value="Genomic_DNA"/>
</dbReference>
<feature type="compositionally biased region" description="Acidic residues" evidence="1">
    <location>
        <begin position="130"/>
        <end position="140"/>
    </location>
</feature>
<proteinExistence type="predicted"/>
<keyword evidence="2" id="KW-1133">Transmembrane helix</keyword>
<dbReference type="AlphaFoldDB" id="A0A6L2KR66"/>
<organism evidence="3">
    <name type="scientific">Tanacetum cinerariifolium</name>
    <name type="common">Dalmatian daisy</name>
    <name type="synonym">Chrysanthemum cinerariifolium</name>
    <dbReference type="NCBI Taxonomy" id="118510"/>
    <lineage>
        <taxon>Eukaryota</taxon>
        <taxon>Viridiplantae</taxon>
        <taxon>Streptophyta</taxon>
        <taxon>Embryophyta</taxon>
        <taxon>Tracheophyta</taxon>
        <taxon>Spermatophyta</taxon>
        <taxon>Magnoliopsida</taxon>
        <taxon>eudicotyledons</taxon>
        <taxon>Gunneridae</taxon>
        <taxon>Pentapetalae</taxon>
        <taxon>asterids</taxon>
        <taxon>campanulids</taxon>
        <taxon>Asterales</taxon>
        <taxon>Asteraceae</taxon>
        <taxon>Asteroideae</taxon>
        <taxon>Anthemideae</taxon>
        <taxon>Anthemidinae</taxon>
        <taxon>Tanacetum</taxon>
    </lineage>
</organism>
<evidence type="ECO:0000256" key="1">
    <source>
        <dbReference type="SAM" id="MobiDB-lite"/>
    </source>
</evidence>
<keyword evidence="2" id="KW-0472">Membrane</keyword>
<evidence type="ECO:0000313" key="3">
    <source>
        <dbReference type="EMBL" id="GEU51968.1"/>
    </source>
</evidence>
<feature type="transmembrane region" description="Helical" evidence="2">
    <location>
        <begin position="42"/>
        <end position="69"/>
    </location>
</feature>
<feature type="region of interest" description="Disordered" evidence="1">
    <location>
        <begin position="116"/>
        <end position="140"/>
    </location>
</feature>
<sequence>MTYLVASLTLDSARSYVMYGASFTQRKVSIVPFVSSISPEGFLPLILLLVVIIARVVVTEVVVVFVGGVPSILKLSFMVIDETFKQAFDLLDSLGTVLLPSGRGMIHNELSNSAKIDSSKEKSDGGVVDLIDDEDEDNKR</sequence>